<gene>
    <name evidence="1" type="ORF">ABEG18_10995</name>
</gene>
<dbReference type="AlphaFoldDB" id="A0AAU7JLF6"/>
<evidence type="ECO:0000313" key="1">
    <source>
        <dbReference type="EMBL" id="XBO41252.1"/>
    </source>
</evidence>
<dbReference type="RefSeq" id="WP_406858102.1">
    <property type="nucleotide sequence ID" value="NZ_CP157484.1"/>
</dbReference>
<protein>
    <submittedName>
        <fullName evidence="1">Uncharacterized protein</fullName>
    </submittedName>
</protein>
<accession>A0AAU7JLF6</accession>
<proteinExistence type="predicted"/>
<name>A0AAU7JLF6_9HYPH</name>
<sequence>MNALLDFTRKAHESKRIGFGDLRRLQRDILPAGVATAREAELLLALDGALARADKGWTDFLAGAVSSFALGRAALGLDEETAAWLQRAASAARPATAAAVLKRARRDAAAAHGARQETEIRPTAAEPSEALRPAWEWLASGYQVEVRPAGRNGAPEELLSVE</sequence>
<reference evidence="1" key="1">
    <citation type="submission" date="2024-05" db="EMBL/GenBank/DDBJ databases">
        <authorList>
            <person name="Kim S."/>
            <person name="Heo J."/>
            <person name="Choi H."/>
            <person name="Choi Y."/>
            <person name="Kwon S.-W."/>
            <person name="Kim Y."/>
        </authorList>
    </citation>
    <scope>NUCLEOTIDE SEQUENCE</scope>
    <source>
        <strain evidence="1">KACC 23698</strain>
    </source>
</reference>
<organism evidence="1">
    <name type="scientific">Alsobacter sp. KACC 23698</name>
    <dbReference type="NCBI Taxonomy" id="3149229"/>
    <lineage>
        <taxon>Bacteria</taxon>
        <taxon>Pseudomonadati</taxon>
        <taxon>Pseudomonadota</taxon>
        <taxon>Alphaproteobacteria</taxon>
        <taxon>Hyphomicrobiales</taxon>
        <taxon>Alsobacteraceae</taxon>
        <taxon>Alsobacter</taxon>
    </lineage>
</organism>
<dbReference type="EMBL" id="CP157484">
    <property type="protein sequence ID" value="XBO41252.1"/>
    <property type="molecule type" value="Genomic_DNA"/>
</dbReference>